<accession>A0A8T0D9C3</accession>
<comment type="caution">
    <text evidence="1">The sequence shown here is derived from an EMBL/GenBank/DDBJ whole genome shotgun (WGS) entry which is preliminary data.</text>
</comment>
<reference evidence="1 2" key="1">
    <citation type="submission" date="2019-07" db="EMBL/GenBank/DDBJ databases">
        <title>Annotation for the trematode Paragonimus westermani.</title>
        <authorList>
            <person name="Choi Y.-J."/>
        </authorList>
    </citation>
    <scope>NUCLEOTIDE SEQUENCE [LARGE SCALE GENOMIC DNA]</scope>
    <source>
        <strain evidence="1">180907_Pwestermani</strain>
    </source>
</reference>
<gene>
    <name evidence="1" type="ORF">P879_10344</name>
</gene>
<dbReference type="EMBL" id="JTDF01009659">
    <property type="protein sequence ID" value="KAF8564112.1"/>
    <property type="molecule type" value="Genomic_DNA"/>
</dbReference>
<keyword evidence="2" id="KW-1185">Reference proteome</keyword>
<name>A0A8T0D9C3_9TREM</name>
<dbReference type="OrthoDB" id="6230196at2759"/>
<proteinExistence type="predicted"/>
<evidence type="ECO:0000313" key="2">
    <source>
        <dbReference type="Proteomes" id="UP000699462"/>
    </source>
</evidence>
<evidence type="ECO:0000313" key="1">
    <source>
        <dbReference type="EMBL" id="KAF8564112.1"/>
    </source>
</evidence>
<dbReference type="AlphaFoldDB" id="A0A8T0D9C3"/>
<protein>
    <submittedName>
        <fullName evidence="1">Uncharacterized protein</fullName>
    </submittedName>
</protein>
<organism evidence="1 2">
    <name type="scientific">Paragonimus westermani</name>
    <dbReference type="NCBI Taxonomy" id="34504"/>
    <lineage>
        <taxon>Eukaryota</taxon>
        <taxon>Metazoa</taxon>
        <taxon>Spiralia</taxon>
        <taxon>Lophotrochozoa</taxon>
        <taxon>Platyhelminthes</taxon>
        <taxon>Trematoda</taxon>
        <taxon>Digenea</taxon>
        <taxon>Plagiorchiida</taxon>
        <taxon>Troglotremata</taxon>
        <taxon>Troglotrematidae</taxon>
        <taxon>Paragonimus</taxon>
    </lineage>
</organism>
<dbReference type="Proteomes" id="UP000699462">
    <property type="component" value="Unassembled WGS sequence"/>
</dbReference>
<sequence length="75" mass="8634">MDLLDIFHVKATESLFRSLENLKQKNYHIILTSSGNRMQLRITTTDKESSFQLNPEGTIPNYFSVSKVLDSRLVC</sequence>